<protein>
    <submittedName>
        <fullName evidence="1">Uncharacterized protein</fullName>
    </submittedName>
</protein>
<sequence length="150" mass="16352">MAATVEGDHGSSSTQFITLMSSMVVLFEFRSEEKFVLTVSGHIVATSKYSLDLFPQLDWVIALAACTNQEGAMSKAYIRFKLDEFNFYSSEQKDGRCLPAGGADRIGVFLGSHRPTVILKITSVFGGEEANKSTLACCLVLCCELGWFAS</sequence>
<reference evidence="1 2" key="1">
    <citation type="submission" date="2020-09" db="EMBL/GenBank/DDBJ databases">
        <title>De no assembly of potato wild relative species, Solanum commersonii.</title>
        <authorList>
            <person name="Cho K."/>
        </authorList>
    </citation>
    <scope>NUCLEOTIDE SEQUENCE [LARGE SCALE GENOMIC DNA]</scope>
    <source>
        <strain evidence="1">LZ3.2</strain>
        <tissue evidence="1">Leaf</tissue>
    </source>
</reference>
<gene>
    <name evidence="1" type="ORF">H5410_020568</name>
</gene>
<dbReference type="Proteomes" id="UP000824120">
    <property type="component" value="Chromosome 4"/>
</dbReference>
<comment type="caution">
    <text evidence="1">The sequence shown here is derived from an EMBL/GenBank/DDBJ whole genome shotgun (WGS) entry which is preliminary data.</text>
</comment>
<dbReference type="OrthoDB" id="1733915at2759"/>
<proteinExistence type="predicted"/>
<accession>A0A9J5ZBI4</accession>
<evidence type="ECO:0000313" key="2">
    <source>
        <dbReference type="Proteomes" id="UP000824120"/>
    </source>
</evidence>
<dbReference type="AlphaFoldDB" id="A0A9J5ZBI4"/>
<name>A0A9J5ZBI4_SOLCO</name>
<evidence type="ECO:0000313" key="1">
    <source>
        <dbReference type="EMBL" id="KAG5609287.1"/>
    </source>
</evidence>
<keyword evidence="2" id="KW-1185">Reference proteome</keyword>
<organism evidence="1 2">
    <name type="scientific">Solanum commersonii</name>
    <name type="common">Commerson's wild potato</name>
    <name type="synonym">Commerson's nightshade</name>
    <dbReference type="NCBI Taxonomy" id="4109"/>
    <lineage>
        <taxon>Eukaryota</taxon>
        <taxon>Viridiplantae</taxon>
        <taxon>Streptophyta</taxon>
        <taxon>Embryophyta</taxon>
        <taxon>Tracheophyta</taxon>
        <taxon>Spermatophyta</taxon>
        <taxon>Magnoliopsida</taxon>
        <taxon>eudicotyledons</taxon>
        <taxon>Gunneridae</taxon>
        <taxon>Pentapetalae</taxon>
        <taxon>asterids</taxon>
        <taxon>lamiids</taxon>
        <taxon>Solanales</taxon>
        <taxon>Solanaceae</taxon>
        <taxon>Solanoideae</taxon>
        <taxon>Solaneae</taxon>
        <taxon>Solanum</taxon>
    </lineage>
</organism>
<dbReference type="EMBL" id="JACXVP010000004">
    <property type="protein sequence ID" value="KAG5609287.1"/>
    <property type="molecule type" value="Genomic_DNA"/>
</dbReference>